<dbReference type="InterPro" id="IPR014352">
    <property type="entry name" value="FERM/acyl-CoA-bd_prot_sf"/>
</dbReference>
<dbReference type="AlphaFoldDB" id="A0A8E2JYE3"/>
<accession>A0A8E2JYE3</accession>
<dbReference type="OrthoDB" id="346910at2759"/>
<dbReference type="InterPro" id="IPR000582">
    <property type="entry name" value="Acyl-CoA-binding_protein"/>
</dbReference>
<reference evidence="2 3" key="1">
    <citation type="journal article" date="2016" name="Nat. Commun.">
        <title>Ectomycorrhizal ecology is imprinted in the genome of the dominant symbiotic fungus Cenococcum geophilum.</title>
        <authorList>
            <consortium name="DOE Joint Genome Institute"/>
            <person name="Peter M."/>
            <person name="Kohler A."/>
            <person name="Ohm R.A."/>
            <person name="Kuo A."/>
            <person name="Krutzmann J."/>
            <person name="Morin E."/>
            <person name="Arend M."/>
            <person name="Barry K.W."/>
            <person name="Binder M."/>
            <person name="Choi C."/>
            <person name="Clum A."/>
            <person name="Copeland A."/>
            <person name="Grisel N."/>
            <person name="Haridas S."/>
            <person name="Kipfer T."/>
            <person name="LaButti K."/>
            <person name="Lindquist E."/>
            <person name="Lipzen A."/>
            <person name="Maire R."/>
            <person name="Meier B."/>
            <person name="Mihaltcheva S."/>
            <person name="Molinier V."/>
            <person name="Murat C."/>
            <person name="Poggeler S."/>
            <person name="Quandt C.A."/>
            <person name="Sperisen C."/>
            <person name="Tritt A."/>
            <person name="Tisserant E."/>
            <person name="Crous P.W."/>
            <person name="Henrissat B."/>
            <person name="Nehls U."/>
            <person name="Egli S."/>
            <person name="Spatafora J.W."/>
            <person name="Grigoriev I.V."/>
            <person name="Martin F.M."/>
        </authorList>
    </citation>
    <scope>NUCLEOTIDE SEQUENCE [LARGE SCALE GENOMIC DNA]</scope>
    <source>
        <strain evidence="2 3">CBS 207.34</strain>
    </source>
</reference>
<name>A0A8E2JYE3_9PEZI</name>
<organism evidence="2 3">
    <name type="scientific">Glonium stellatum</name>
    <dbReference type="NCBI Taxonomy" id="574774"/>
    <lineage>
        <taxon>Eukaryota</taxon>
        <taxon>Fungi</taxon>
        <taxon>Dikarya</taxon>
        <taxon>Ascomycota</taxon>
        <taxon>Pezizomycotina</taxon>
        <taxon>Dothideomycetes</taxon>
        <taxon>Pleosporomycetidae</taxon>
        <taxon>Gloniales</taxon>
        <taxon>Gloniaceae</taxon>
        <taxon>Glonium</taxon>
    </lineage>
</organism>
<dbReference type="SUPFAM" id="SSF47027">
    <property type="entry name" value="Acyl-CoA binding protein"/>
    <property type="match status" value="1"/>
</dbReference>
<protein>
    <recommendedName>
        <fullName evidence="1">ACB domain-containing protein</fullName>
    </recommendedName>
</protein>
<sequence>MADGSKNRSAALQAAWNKSETINPVLTNEDKLNLYAYGKIADGMPFSEAKKPGMFDLARKAMYNRWQELNDQRVSPSEAEKKYIELVDQLAARHGTK</sequence>
<dbReference type="GO" id="GO:0000062">
    <property type="term" value="F:fatty-acyl-CoA binding"/>
    <property type="evidence" value="ECO:0007669"/>
    <property type="project" value="InterPro"/>
</dbReference>
<dbReference type="Pfam" id="PF00887">
    <property type="entry name" value="ACBP"/>
    <property type="match status" value="1"/>
</dbReference>
<evidence type="ECO:0000313" key="3">
    <source>
        <dbReference type="Proteomes" id="UP000250140"/>
    </source>
</evidence>
<proteinExistence type="predicted"/>
<evidence type="ECO:0000259" key="1">
    <source>
        <dbReference type="PROSITE" id="PS51228"/>
    </source>
</evidence>
<keyword evidence="3" id="KW-1185">Reference proteome</keyword>
<dbReference type="InterPro" id="IPR035984">
    <property type="entry name" value="Acyl-CoA-binding_sf"/>
</dbReference>
<dbReference type="Gene3D" id="1.20.80.10">
    <property type="match status" value="1"/>
</dbReference>
<gene>
    <name evidence="2" type="ORF">AOQ84DRAFT_309119</name>
</gene>
<evidence type="ECO:0000313" key="2">
    <source>
        <dbReference type="EMBL" id="OCL14324.1"/>
    </source>
</evidence>
<dbReference type="EMBL" id="KV748588">
    <property type="protein sequence ID" value="OCL14324.1"/>
    <property type="molecule type" value="Genomic_DNA"/>
</dbReference>
<dbReference type="PROSITE" id="PS51228">
    <property type="entry name" value="ACB_2"/>
    <property type="match status" value="1"/>
</dbReference>
<dbReference type="Proteomes" id="UP000250140">
    <property type="component" value="Unassembled WGS sequence"/>
</dbReference>
<feature type="domain" description="ACB" evidence="1">
    <location>
        <begin position="1"/>
        <end position="96"/>
    </location>
</feature>